<dbReference type="OrthoDB" id="9573at2157"/>
<sequence length="133" mass="13922">MTGEGEGEETPRNGSYEEWVDALAEGGFYLECGDGHGSLPPRRVCPECGYTDLAERALPGTGTVATFSEVHVAAPAFADETPYVTAVVDFGPVRLTGVLRDVSADEVAIGDSVAPDVEPDGPDGRPLVVFRPA</sequence>
<dbReference type="KEGG" id="halg:HUG10_00110"/>
<evidence type="ECO:0000313" key="2">
    <source>
        <dbReference type="EMBL" id="QLG26041.1"/>
    </source>
</evidence>
<dbReference type="GeneID" id="56027189"/>
<dbReference type="Pfam" id="PF01796">
    <property type="entry name" value="OB_ChsH2_C"/>
    <property type="match status" value="1"/>
</dbReference>
<evidence type="ECO:0000313" key="3">
    <source>
        <dbReference type="Proteomes" id="UP000509750"/>
    </source>
</evidence>
<dbReference type="PANTHER" id="PTHR34075">
    <property type="entry name" value="BLR3430 PROTEIN"/>
    <property type="match status" value="1"/>
</dbReference>
<name>A0A7D5JZN8_9EURY</name>
<proteinExistence type="predicted"/>
<dbReference type="InterPro" id="IPR012340">
    <property type="entry name" value="NA-bd_OB-fold"/>
</dbReference>
<reference evidence="2 3" key="1">
    <citation type="submission" date="2020-07" db="EMBL/GenBank/DDBJ databases">
        <title>Gai3-2, isolated from salt lake.</title>
        <authorList>
            <person name="Cui H."/>
            <person name="Shi X."/>
        </authorList>
    </citation>
    <scope>NUCLEOTIDE SEQUENCE [LARGE SCALE GENOMIC DNA]</scope>
    <source>
        <strain evidence="2 3">Gai3-2</strain>
    </source>
</reference>
<dbReference type="SUPFAM" id="SSF50249">
    <property type="entry name" value="Nucleic acid-binding proteins"/>
    <property type="match status" value="1"/>
</dbReference>
<dbReference type="RefSeq" id="WP_179167616.1">
    <property type="nucleotide sequence ID" value="NZ_CP058529.1"/>
</dbReference>
<dbReference type="PANTHER" id="PTHR34075:SF5">
    <property type="entry name" value="BLR3430 PROTEIN"/>
    <property type="match status" value="1"/>
</dbReference>
<dbReference type="InterPro" id="IPR052513">
    <property type="entry name" value="Thioester_dehydratase-like"/>
</dbReference>
<dbReference type="Proteomes" id="UP000509750">
    <property type="component" value="Chromosome"/>
</dbReference>
<keyword evidence="3" id="KW-1185">Reference proteome</keyword>
<dbReference type="AlphaFoldDB" id="A0A7D5JZN8"/>
<evidence type="ECO:0000259" key="1">
    <source>
        <dbReference type="Pfam" id="PF01796"/>
    </source>
</evidence>
<organism evidence="2 3">
    <name type="scientific">Halorarum halophilum</name>
    <dbReference type="NCBI Taxonomy" id="2743090"/>
    <lineage>
        <taxon>Archaea</taxon>
        <taxon>Methanobacteriati</taxon>
        <taxon>Methanobacteriota</taxon>
        <taxon>Stenosarchaea group</taxon>
        <taxon>Halobacteria</taxon>
        <taxon>Halobacteriales</taxon>
        <taxon>Haloferacaceae</taxon>
        <taxon>Halorarum</taxon>
    </lineage>
</organism>
<gene>
    <name evidence="2" type="ORF">HUG10_00110</name>
</gene>
<protein>
    <submittedName>
        <fullName evidence="2">OB-fold domain-containing protein</fullName>
    </submittedName>
</protein>
<dbReference type="EMBL" id="CP058529">
    <property type="protein sequence ID" value="QLG26041.1"/>
    <property type="molecule type" value="Genomic_DNA"/>
</dbReference>
<feature type="domain" description="ChsH2 C-terminal OB-fold" evidence="1">
    <location>
        <begin position="56"/>
        <end position="115"/>
    </location>
</feature>
<accession>A0A7D5JZN8</accession>
<dbReference type="InterPro" id="IPR002878">
    <property type="entry name" value="ChsH2_C"/>
</dbReference>